<evidence type="ECO:0000259" key="11">
    <source>
        <dbReference type="Pfam" id="PF00593"/>
    </source>
</evidence>
<evidence type="ECO:0000256" key="4">
    <source>
        <dbReference type="ARBA" id="ARBA00022692"/>
    </source>
</evidence>
<sequence length="1031" mass="109985">MMRRVSMSRRYLVSSTTLAGYLILSIGGAHAAPCPVGKVHNHKGTCITTKHAHVARHAAVAATPPAAPIAAGGGAAAVTAPGILPASAPVAQNNTESVVVTGTLFRDPNLTSATPITHLTRQDLQRRGIKSVSDALQTLSSNGAGTLTNAWSAGGGFAAGASAPSLRGLSTDSTLVLMDGQRLSYYPLADDGERNFVDTNWIPMSIMQNVDVQEDGGSATYGADAVAGVVNLITRKEIKGWEGLAEGGVAQNGDSGHQRLYLTYGHGDLRHDGYNFYVNGEYQQDDPYYYRQAGRPYNTGDETSVGGINGNTNVSDGNGGINNFASTTVPVVRPSDGSTSGVGAWQLLNPQAGCGGSGIGGVVTGAAVTGDNGRTQTCEQNSQQYKQIAPSLRRINATAHFTANVTDESQLVAMFNYGQVQSVSQGINPSFARVQSQDRSINTQSTPLPVTLPNGQLNPNNPFAAQGLPAEIDYQFGNLIPTTRELSQNYRGSVDYSGYVPSKWGSEWNYDANFVGMNSVLDQTITGVPTIAGIENAINSGSYNFVNPSQNSQAELNSIAPRNHIRATSQEYSLQATLSKGLFQLPGGTAKLAIGSNIRYEALNDPSANSFELGDPDQYTGLINPVSAVGHRWVESGFFEVDLPVIKMVDIDGSGRFDHYSEGFSHFSPKVGLTFKPFEKLWLRGTFSEGFRVPSFAETGGTTVGYTTYQPTDPAFLAQHTAPSGQPDTYAQAYSIGNRSIGNPSLKPETSTNFTGGPVFRPTNWLSLTAEYYYIRKNNYITPNPVSVSDVAGAWIANHAAYPATGLPISVRPDIPDTAAAPGALLRPAEIDVGYVNANKETTDGFDLALQSHTHLPGIFHDVMWISQGRATYVRSLNLTLPDGGGTEHFAGTLGPYGAVSASGTPRWRANWSNTIIYKKLSVTPTVYYISGYRTTAEDQTGPGTGGDCANALSGNSFSPAQCHVKAFWDVDLTLSYDVTPRLTAYLNVYNVLGFRSPYDFGTYGGYLYNPAWSQNGIVQRNFQFGVHGTF</sequence>
<evidence type="ECO:0000313" key="13">
    <source>
        <dbReference type="EMBL" id="QKE90552.1"/>
    </source>
</evidence>
<evidence type="ECO:0000256" key="8">
    <source>
        <dbReference type="PROSITE-ProRule" id="PRU01360"/>
    </source>
</evidence>
<dbReference type="PANTHER" id="PTHR47234">
    <property type="match status" value="1"/>
</dbReference>
<evidence type="ECO:0000256" key="3">
    <source>
        <dbReference type="ARBA" id="ARBA00022452"/>
    </source>
</evidence>
<dbReference type="Gene3D" id="2.40.170.20">
    <property type="entry name" value="TonB-dependent receptor, beta-barrel domain"/>
    <property type="match status" value="1"/>
</dbReference>
<accession>A0A6M8HQC4</accession>
<feature type="domain" description="TonB-dependent receptor-like beta-barrel" evidence="11">
    <location>
        <begin position="473"/>
        <end position="992"/>
    </location>
</feature>
<dbReference type="InterPro" id="IPR000531">
    <property type="entry name" value="Beta-barrel_TonB"/>
</dbReference>
<dbReference type="GO" id="GO:0009279">
    <property type="term" value="C:cell outer membrane"/>
    <property type="evidence" value="ECO:0007669"/>
    <property type="project" value="UniProtKB-SubCell"/>
</dbReference>
<organism evidence="13 14">
    <name type="scientific">Lichenicola cladoniae</name>
    <dbReference type="NCBI Taxonomy" id="1484109"/>
    <lineage>
        <taxon>Bacteria</taxon>
        <taxon>Pseudomonadati</taxon>
        <taxon>Pseudomonadota</taxon>
        <taxon>Alphaproteobacteria</taxon>
        <taxon>Acetobacterales</taxon>
        <taxon>Acetobacteraceae</taxon>
        <taxon>Lichenicola</taxon>
    </lineage>
</organism>
<keyword evidence="13" id="KW-0675">Receptor</keyword>
<evidence type="ECO:0000256" key="9">
    <source>
        <dbReference type="RuleBase" id="RU003357"/>
    </source>
</evidence>
<evidence type="ECO:0000259" key="12">
    <source>
        <dbReference type="Pfam" id="PF07715"/>
    </source>
</evidence>
<evidence type="ECO:0000256" key="2">
    <source>
        <dbReference type="ARBA" id="ARBA00022448"/>
    </source>
</evidence>
<keyword evidence="2 8" id="KW-0813">Transport</keyword>
<gene>
    <name evidence="13" type="ORF">HN018_11365</name>
</gene>
<dbReference type="SUPFAM" id="SSF56935">
    <property type="entry name" value="Porins"/>
    <property type="match status" value="1"/>
</dbReference>
<evidence type="ECO:0000256" key="10">
    <source>
        <dbReference type="SAM" id="SignalP"/>
    </source>
</evidence>
<reference evidence="13 14" key="1">
    <citation type="journal article" date="2014" name="World J. Microbiol. Biotechnol.">
        <title>Biodiversity and physiological characteristics of Antarctic and Arctic lichens-associated bacteria.</title>
        <authorList>
            <person name="Lee Y.M."/>
            <person name="Kim E.H."/>
            <person name="Lee H.K."/>
            <person name="Hong S.G."/>
        </authorList>
    </citation>
    <scope>NUCLEOTIDE SEQUENCE [LARGE SCALE GENOMIC DNA]</scope>
    <source>
        <strain evidence="13 14">PAMC 26569</strain>
    </source>
</reference>
<feature type="signal peptide" evidence="10">
    <location>
        <begin position="1"/>
        <end position="31"/>
    </location>
</feature>
<protein>
    <submittedName>
        <fullName evidence="13">TonB-dependent receptor</fullName>
    </submittedName>
</protein>
<keyword evidence="6 8" id="KW-0472">Membrane</keyword>
<keyword evidence="14" id="KW-1185">Reference proteome</keyword>
<dbReference type="Pfam" id="PF00593">
    <property type="entry name" value="TonB_dep_Rec_b-barrel"/>
    <property type="match status" value="1"/>
</dbReference>
<keyword evidence="5 9" id="KW-0798">TonB box</keyword>
<dbReference type="EMBL" id="CP053708">
    <property type="protein sequence ID" value="QKE90552.1"/>
    <property type="molecule type" value="Genomic_DNA"/>
</dbReference>
<dbReference type="InterPro" id="IPR039426">
    <property type="entry name" value="TonB-dep_rcpt-like"/>
</dbReference>
<name>A0A6M8HQC4_9PROT</name>
<dbReference type="AlphaFoldDB" id="A0A6M8HQC4"/>
<dbReference type="KEGG" id="lck:HN018_11365"/>
<dbReference type="RefSeq" id="WP_171835499.1">
    <property type="nucleotide sequence ID" value="NZ_CP053708.1"/>
</dbReference>
<feature type="domain" description="TonB-dependent receptor plug" evidence="12">
    <location>
        <begin position="111"/>
        <end position="229"/>
    </location>
</feature>
<feature type="chain" id="PRO_5026939526" evidence="10">
    <location>
        <begin position="32"/>
        <end position="1031"/>
    </location>
</feature>
<dbReference type="InterPro" id="IPR036942">
    <property type="entry name" value="Beta-barrel_TonB_sf"/>
</dbReference>
<dbReference type="Proteomes" id="UP000500767">
    <property type="component" value="Chromosome"/>
</dbReference>
<keyword evidence="3 8" id="KW-1134">Transmembrane beta strand</keyword>
<keyword evidence="10" id="KW-0732">Signal</keyword>
<dbReference type="Pfam" id="PF07715">
    <property type="entry name" value="Plug"/>
    <property type="match status" value="1"/>
</dbReference>
<keyword evidence="4 8" id="KW-0812">Transmembrane</keyword>
<proteinExistence type="inferred from homology"/>
<evidence type="ECO:0000313" key="14">
    <source>
        <dbReference type="Proteomes" id="UP000500767"/>
    </source>
</evidence>
<evidence type="ECO:0000256" key="7">
    <source>
        <dbReference type="ARBA" id="ARBA00023237"/>
    </source>
</evidence>
<keyword evidence="7 8" id="KW-0998">Cell outer membrane</keyword>
<dbReference type="Gene3D" id="2.170.130.10">
    <property type="entry name" value="TonB-dependent receptor, plug domain"/>
    <property type="match status" value="1"/>
</dbReference>
<dbReference type="PANTHER" id="PTHR47234:SF2">
    <property type="entry name" value="TONB-DEPENDENT RECEPTOR"/>
    <property type="match status" value="1"/>
</dbReference>
<evidence type="ECO:0000256" key="1">
    <source>
        <dbReference type="ARBA" id="ARBA00004571"/>
    </source>
</evidence>
<dbReference type="InterPro" id="IPR037066">
    <property type="entry name" value="Plug_dom_sf"/>
</dbReference>
<dbReference type="PROSITE" id="PS52016">
    <property type="entry name" value="TONB_DEPENDENT_REC_3"/>
    <property type="match status" value="1"/>
</dbReference>
<comment type="subcellular location">
    <subcellularLocation>
        <location evidence="1 8">Cell outer membrane</location>
        <topology evidence="1 8">Multi-pass membrane protein</topology>
    </subcellularLocation>
</comment>
<evidence type="ECO:0000256" key="6">
    <source>
        <dbReference type="ARBA" id="ARBA00023136"/>
    </source>
</evidence>
<dbReference type="InterPro" id="IPR012910">
    <property type="entry name" value="Plug_dom"/>
</dbReference>
<evidence type="ECO:0000256" key="5">
    <source>
        <dbReference type="ARBA" id="ARBA00023077"/>
    </source>
</evidence>
<comment type="similarity">
    <text evidence="8 9">Belongs to the TonB-dependent receptor family.</text>
</comment>